<organism evidence="10">
    <name type="scientific">marine sediment metagenome</name>
    <dbReference type="NCBI Taxonomy" id="412755"/>
    <lineage>
        <taxon>unclassified sequences</taxon>
        <taxon>metagenomes</taxon>
        <taxon>ecological metagenomes</taxon>
    </lineage>
</organism>
<evidence type="ECO:0000256" key="6">
    <source>
        <dbReference type="ARBA" id="ARBA00023004"/>
    </source>
</evidence>
<keyword evidence="4" id="KW-0819">tRNA processing</keyword>
<dbReference type="SUPFAM" id="SSF53067">
    <property type="entry name" value="Actin-like ATPase domain"/>
    <property type="match status" value="1"/>
</dbReference>
<evidence type="ECO:0000256" key="2">
    <source>
        <dbReference type="ARBA" id="ARBA00022490"/>
    </source>
</evidence>
<name>A0A0F9HTB4_9ZZZZ</name>
<comment type="caution">
    <text evidence="10">The sequence shown here is derived from an EMBL/GenBank/DDBJ whole genome shotgun (WGS) entry which is preliminary data.</text>
</comment>
<dbReference type="Gene3D" id="3.30.420.40">
    <property type="match status" value="2"/>
</dbReference>
<gene>
    <name evidence="10" type="ORF">LCGC14_1744640</name>
</gene>
<dbReference type="PRINTS" id="PR00789">
    <property type="entry name" value="OSIALOPTASE"/>
</dbReference>
<keyword evidence="3" id="KW-0808">Transferase</keyword>
<evidence type="ECO:0000256" key="8">
    <source>
        <dbReference type="ARBA" id="ARBA00048117"/>
    </source>
</evidence>
<keyword evidence="6" id="KW-0408">Iron</keyword>
<dbReference type="PANTHER" id="PTHR11735">
    <property type="entry name" value="TRNA N6-ADENOSINE THREONYLCARBAMOYLTRANSFERASE"/>
    <property type="match status" value="1"/>
</dbReference>
<evidence type="ECO:0000256" key="7">
    <source>
        <dbReference type="ARBA" id="ARBA00023315"/>
    </source>
</evidence>
<dbReference type="NCBIfam" id="TIGR00329">
    <property type="entry name" value="gcp_kae1"/>
    <property type="match status" value="1"/>
</dbReference>
<reference evidence="10" key="1">
    <citation type="journal article" date="2015" name="Nature">
        <title>Complex archaea that bridge the gap between prokaryotes and eukaryotes.</title>
        <authorList>
            <person name="Spang A."/>
            <person name="Saw J.H."/>
            <person name="Jorgensen S.L."/>
            <person name="Zaremba-Niedzwiedzka K."/>
            <person name="Martijn J."/>
            <person name="Lind A.E."/>
            <person name="van Eijk R."/>
            <person name="Schleper C."/>
            <person name="Guy L."/>
            <person name="Ettema T.J."/>
        </authorList>
    </citation>
    <scope>NUCLEOTIDE SEQUENCE</scope>
</reference>
<dbReference type="InterPro" id="IPR043129">
    <property type="entry name" value="ATPase_NBD"/>
</dbReference>
<protein>
    <recommendedName>
        <fullName evidence="1">N(6)-L-threonylcarbamoyladenine synthase</fullName>
        <ecNumber evidence="1">2.3.1.234</ecNumber>
    </recommendedName>
</protein>
<dbReference type="FunFam" id="3.30.420.40:FF:000040">
    <property type="entry name" value="tRNA N6-adenosine threonylcarbamoyltransferase"/>
    <property type="match status" value="1"/>
</dbReference>
<keyword evidence="7" id="KW-0012">Acyltransferase</keyword>
<sequence>MLILGIETSCDETAAAIVEDGRKILSNVVISQVELHRKLQGIVPEIASRKHLETILPAIKQALQQAQLKLENLDAVAVTYGPGLLGSLLIGLTIAKGIAYSLEISLIGINHLEAHLYANFLLYPGVTPPLVGLIISGGHTELVYLSKKGEYKVLGTTRDDAAGEAFDKVARILNLGYPGGPAVEKIAKEGDPQSIKLPLVHFKKETLDFSFSGIKTAILYYVRNLEKKGEHIPVANLAASFQLKVAQMLTKNLFKIACSKKVKQIILGGGVTANLFLRSFLEKEKSGNIEIFFPSPELCTDNAAMVAACAYAKLNRGETSPFSIDAQPNLSL</sequence>
<evidence type="ECO:0000256" key="1">
    <source>
        <dbReference type="ARBA" id="ARBA00012156"/>
    </source>
</evidence>
<dbReference type="Pfam" id="PF00814">
    <property type="entry name" value="TsaD"/>
    <property type="match status" value="1"/>
</dbReference>
<proteinExistence type="inferred from homology"/>
<dbReference type="InterPro" id="IPR000905">
    <property type="entry name" value="Gcp-like_dom"/>
</dbReference>
<feature type="domain" description="Gcp-like" evidence="9">
    <location>
        <begin position="23"/>
        <end position="307"/>
    </location>
</feature>
<dbReference type="InterPro" id="IPR022450">
    <property type="entry name" value="TsaD"/>
</dbReference>
<dbReference type="AlphaFoldDB" id="A0A0F9HTB4"/>
<evidence type="ECO:0000256" key="5">
    <source>
        <dbReference type="ARBA" id="ARBA00022723"/>
    </source>
</evidence>
<accession>A0A0F9HTB4</accession>
<dbReference type="PANTHER" id="PTHR11735:SF6">
    <property type="entry name" value="TRNA N6-ADENOSINE THREONYLCARBAMOYLTRANSFERASE, MITOCHONDRIAL"/>
    <property type="match status" value="1"/>
</dbReference>
<dbReference type="EC" id="2.3.1.234" evidence="1"/>
<comment type="catalytic activity">
    <reaction evidence="8">
        <text>L-threonylcarbamoyladenylate + adenosine(37) in tRNA = N(6)-L-threonylcarbamoyladenosine(37) in tRNA + AMP + H(+)</text>
        <dbReference type="Rhea" id="RHEA:37059"/>
        <dbReference type="Rhea" id="RHEA-COMP:10162"/>
        <dbReference type="Rhea" id="RHEA-COMP:10163"/>
        <dbReference type="ChEBI" id="CHEBI:15378"/>
        <dbReference type="ChEBI" id="CHEBI:73682"/>
        <dbReference type="ChEBI" id="CHEBI:74411"/>
        <dbReference type="ChEBI" id="CHEBI:74418"/>
        <dbReference type="ChEBI" id="CHEBI:456215"/>
        <dbReference type="EC" id="2.3.1.234"/>
    </reaction>
</comment>
<keyword evidence="2" id="KW-0963">Cytoplasm</keyword>
<evidence type="ECO:0000256" key="3">
    <source>
        <dbReference type="ARBA" id="ARBA00022679"/>
    </source>
</evidence>
<dbReference type="GO" id="GO:0061711">
    <property type="term" value="F:tRNA N(6)-L-threonylcarbamoyladenine synthase activity"/>
    <property type="evidence" value="ECO:0007669"/>
    <property type="project" value="UniProtKB-EC"/>
</dbReference>
<dbReference type="InterPro" id="IPR022496">
    <property type="entry name" value="T6A_TsaB"/>
</dbReference>
<dbReference type="GO" id="GO:0046872">
    <property type="term" value="F:metal ion binding"/>
    <property type="evidence" value="ECO:0007669"/>
    <property type="project" value="UniProtKB-KW"/>
</dbReference>
<evidence type="ECO:0000259" key="9">
    <source>
        <dbReference type="Pfam" id="PF00814"/>
    </source>
</evidence>
<dbReference type="NCBIfam" id="TIGR03723">
    <property type="entry name" value="T6A_TsaD_YgjD"/>
    <property type="match status" value="1"/>
</dbReference>
<dbReference type="InterPro" id="IPR017861">
    <property type="entry name" value="KAE1/TsaD"/>
</dbReference>
<dbReference type="FunFam" id="3.30.420.40:FF:000012">
    <property type="entry name" value="tRNA N6-adenosine threonylcarbamoyltransferase"/>
    <property type="match status" value="1"/>
</dbReference>
<dbReference type="NCBIfam" id="TIGR03725">
    <property type="entry name" value="T6A_YeaZ"/>
    <property type="match status" value="1"/>
</dbReference>
<evidence type="ECO:0000313" key="10">
    <source>
        <dbReference type="EMBL" id="KKM06372.1"/>
    </source>
</evidence>
<dbReference type="EMBL" id="LAZR01016009">
    <property type="protein sequence ID" value="KKM06372.1"/>
    <property type="molecule type" value="Genomic_DNA"/>
</dbReference>
<dbReference type="HAMAP" id="MF_01445">
    <property type="entry name" value="TsaD"/>
    <property type="match status" value="1"/>
</dbReference>
<dbReference type="CDD" id="cd24133">
    <property type="entry name" value="ASKHA_NBD_TsaD_bac"/>
    <property type="match status" value="1"/>
</dbReference>
<evidence type="ECO:0000256" key="4">
    <source>
        <dbReference type="ARBA" id="ARBA00022694"/>
    </source>
</evidence>
<dbReference type="GO" id="GO:0002949">
    <property type="term" value="P:tRNA threonylcarbamoyladenosine modification"/>
    <property type="evidence" value="ECO:0007669"/>
    <property type="project" value="InterPro"/>
</dbReference>
<keyword evidence="5" id="KW-0479">Metal-binding</keyword>